<organism evidence="2 3">
    <name type="scientific">Hypocrea virens (strain Gv29-8 / FGSC 10586)</name>
    <name type="common">Gliocladium virens</name>
    <name type="synonym">Trichoderma virens</name>
    <dbReference type="NCBI Taxonomy" id="413071"/>
    <lineage>
        <taxon>Eukaryota</taxon>
        <taxon>Fungi</taxon>
        <taxon>Dikarya</taxon>
        <taxon>Ascomycota</taxon>
        <taxon>Pezizomycotina</taxon>
        <taxon>Sordariomycetes</taxon>
        <taxon>Hypocreomycetidae</taxon>
        <taxon>Hypocreales</taxon>
        <taxon>Hypocreaceae</taxon>
        <taxon>Trichoderma</taxon>
    </lineage>
</organism>
<dbReference type="Proteomes" id="UP000007115">
    <property type="component" value="Unassembled WGS sequence"/>
</dbReference>
<gene>
    <name evidence="2" type="ORF">TRIVIDRAFT_64401</name>
</gene>
<keyword evidence="3" id="KW-1185">Reference proteome</keyword>
<feature type="region of interest" description="Disordered" evidence="1">
    <location>
        <begin position="204"/>
        <end position="253"/>
    </location>
</feature>
<dbReference type="RefSeq" id="XP_013949904.1">
    <property type="nucleotide sequence ID" value="XM_014094429.1"/>
</dbReference>
<reference evidence="2 3" key="1">
    <citation type="journal article" date="2011" name="Genome Biol.">
        <title>Comparative genome sequence analysis underscores mycoparasitism as the ancestral life style of Trichoderma.</title>
        <authorList>
            <person name="Kubicek C.P."/>
            <person name="Herrera-Estrella A."/>
            <person name="Seidl-Seiboth V."/>
            <person name="Martinez D.A."/>
            <person name="Druzhinina I.S."/>
            <person name="Thon M."/>
            <person name="Zeilinger S."/>
            <person name="Casas-Flores S."/>
            <person name="Horwitz B.A."/>
            <person name="Mukherjee P.K."/>
            <person name="Mukherjee M."/>
            <person name="Kredics L."/>
            <person name="Alcaraz L.D."/>
            <person name="Aerts A."/>
            <person name="Antal Z."/>
            <person name="Atanasova L."/>
            <person name="Cervantes-Badillo M.G."/>
            <person name="Challacombe J."/>
            <person name="Chertkov O."/>
            <person name="McCluskey K."/>
            <person name="Coulpier F."/>
            <person name="Deshpande N."/>
            <person name="von Doehren H."/>
            <person name="Ebbole D.J."/>
            <person name="Esquivel-Naranjo E.U."/>
            <person name="Fekete E."/>
            <person name="Flipphi M."/>
            <person name="Glaser F."/>
            <person name="Gomez-Rodriguez E.Y."/>
            <person name="Gruber S."/>
            <person name="Han C."/>
            <person name="Henrissat B."/>
            <person name="Hermosa R."/>
            <person name="Hernandez-Onate M."/>
            <person name="Karaffa L."/>
            <person name="Kosti I."/>
            <person name="Le Crom S."/>
            <person name="Lindquist E."/>
            <person name="Lucas S."/>
            <person name="Luebeck M."/>
            <person name="Luebeck P.S."/>
            <person name="Margeot A."/>
            <person name="Metz B."/>
            <person name="Misra M."/>
            <person name="Nevalainen H."/>
            <person name="Omann M."/>
            <person name="Packer N."/>
            <person name="Perrone G."/>
            <person name="Uresti-Rivera E.E."/>
            <person name="Salamov A."/>
            <person name="Schmoll M."/>
            <person name="Seiboth B."/>
            <person name="Shapiro H."/>
            <person name="Sukno S."/>
            <person name="Tamayo-Ramos J.A."/>
            <person name="Tisch D."/>
            <person name="Wiest A."/>
            <person name="Wilkinson H.H."/>
            <person name="Zhang M."/>
            <person name="Coutinho P.M."/>
            <person name="Kenerley C.M."/>
            <person name="Monte E."/>
            <person name="Baker S.E."/>
            <person name="Grigoriev I.V."/>
        </authorList>
    </citation>
    <scope>NUCLEOTIDE SEQUENCE [LARGE SCALE GENOMIC DNA]</scope>
    <source>
        <strain evidence="3">Gv29-8 / FGSC 10586</strain>
    </source>
</reference>
<proteinExistence type="predicted"/>
<evidence type="ECO:0000313" key="2">
    <source>
        <dbReference type="EMBL" id="EHK15710.1"/>
    </source>
</evidence>
<dbReference type="HOGENOM" id="CLU_868957_0_0_1"/>
<evidence type="ECO:0000313" key="3">
    <source>
        <dbReference type="Proteomes" id="UP000007115"/>
    </source>
</evidence>
<dbReference type="OrthoDB" id="10647859at2759"/>
<dbReference type="GeneID" id="25796589"/>
<protein>
    <submittedName>
        <fullName evidence="2">Uncharacterized protein</fullName>
    </submittedName>
</protein>
<comment type="caution">
    <text evidence="2">The sequence shown here is derived from an EMBL/GenBank/DDBJ whole genome shotgun (WGS) entry which is preliminary data.</text>
</comment>
<evidence type="ECO:0000256" key="1">
    <source>
        <dbReference type="SAM" id="MobiDB-lite"/>
    </source>
</evidence>
<dbReference type="VEuPathDB" id="FungiDB:TRIVIDRAFT_64401"/>
<accession>G9NDE3</accession>
<sequence length="320" mass="34798">MGDGWTSYPHELLVCLSEGPAGQGLKASWTLGLGLLGTMTPKKVPCFQYQYWHPHENVGSRSAMREPCPRPCPSPADGHVFTRTAFRVMSSAGAKRTSESCQGCSPSPANGPKGLNRIGDWQHIWTKETADQDPGTRADGVVFISRKAWVSAVAIQYRTVDCQQPSRGGEARVHASTLARERAATETLVAAKGAKPWQVILQGFQRSSEKRRRLPQTPSTSTSTRAEREREQASGRGRGTNRTVAPSLRKDQSLSTDHLSIEIGSLAQVACRASRAWATRNNQSHARGLRCGDKAALWTDLSEERSTAPSQFSLASGRCG</sequence>
<dbReference type="EMBL" id="ABDF02000092">
    <property type="protein sequence ID" value="EHK15710.1"/>
    <property type="molecule type" value="Genomic_DNA"/>
</dbReference>
<dbReference type="AlphaFoldDB" id="G9NDE3"/>
<name>G9NDE3_HYPVG</name>
<dbReference type="InParanoid" id="G9NDE3"/>